<dbReference type="RefSeq" id="WP_379955827.1">
    <property type="nucleotide sequence ID" value="NZ_JAUYVI010000003.1"/>
</dbReference>
<dbReference type="GO" id="GO:0008168">
    <property type="term" value="F:methyltransferase activity"/>
    <property type="evidence" value="ECO:0007669"/>
    <property type="project" value="UniProtKB-KW"/>
</dbReference>
<proteinExistence type="predicted"/>
<name>A0ABU0YKW4_9PROT</name>
<dbReference type="InterPro" id="IPR041698">
    <property type="entry name" value="Methyltransf_25"/>
</dbReference>
<keyword evidence="1 3" id="KW-0808">Transferase</keyword>
<dbReference type="GO" id="GO:0032259">
    <property type="term" value="P:methylation"/>
    <property type="evidence" value="ECO:0007669"/>
    <property type="project" value="UniProtKB-KW"/>
</dbReference>
<dbReference type="CDD" id="cd02440">
    <property type="entry name" value="AdoMet_MTases"/>
    <property type="match status" value="1"/>
</dbReference>
<dbReference type="EMBL" id="JAUYVI010000003">
    <property type="protein sequence ID" value="MDQ7248371.1"/>
    <property type="molecule type" value="Genomic_DNA"/>
</dbReference>
<protein>
    <submittedName>
        <fullName evidence="3">Class I SAM-dependent methyltransferase</fullName>
        <ecNumber evidence="3">2.1.-.-</ecNumber>
    </submittedName>
</protein>
<dbReference type="EC" id="2.1.-.-" evidence="3"/>
<reference evidence="4" key="1">
    <citation type="submission" date="2023-08" db="EMBL/GenBank/DDBJ databases">
        <title>Rhodospirillaceae gen. nov., a novel taxon isolated from the Yangtze River Yuezi River estuary sludge.</title>
        <authorList>
            <person name="Ruan L."/>
        </authorList>
    </citation>
    <scope>NUCLEOTIDE SEQUENCE [LARGE SCALE GENOMIC DNA]</scope>
    <source>
        <strain evidence="4">R-7</strain>
    </source>
</reference>
<organism evidence="3 4">
    <name type="scientific">Dongia sedimenti</name>
    <dbReference type="NCBI Taxonomy" id="3064282"/>
    <lineage>
        <taxon>Bacteria</taxon>
        <taxon>Pseudomonadati</taxon>
        <taxon>Pseudomonadota</taxon>
        <taxon>Alphaproteobacteria</taxon>
        <taxon>Rhodospirillales</taxon>
        <taxon>Dongiaceae</taxon>
        <taxon>Dongia</taxon>
    </lineage>
</organism>
<evidence type="ECO:0000256" key="1">
    <source>
        <dbReference type="ARBA" id="ARBA00022679"/>
    </source>
</evidence>
<dbReference type="SUPFAM" id="SSF53335">
    <property type="entry name" value="S-adenosyl-L-methionine-dependent methyltransferases"/>
    <property type="match status" value="1"/>
</dbReference>
<evidence type="ECO:0000313" key="3">
    <source>
        <dbReference type="EMBL" id="MDQ7248371.1"/>
    </source>
</evidence>
<dbReference type="Proteomes" id="UP001230156">
    <property type="component" value="Unassembled WGS sequence"/>
</dbReference>
<dbReference type="PANTHER" id="PTHR43861">
    <property type="entry name" value="TRANS-ACONITATE 2-METHYLTRANSFERASE-RELATED"/>
    <property type="match status" value="1"/>
</dbReference>
<comment type="caution">
    <text evidence="3">The sequence shown here is derived from an EMBL/GenBank/DDBJ whole genome shotgun (WGS) entry which is preliminary data.</text>
</comment>
<gene>
    <name evidence="3" type="ORF">Q8A70_11875</name>
</gene>
<dbReference type="InterPro" id="IPR029063">
    <property type="entry name" value="SAM-dependent_MTases_sf"/>
</dbReference>
<accession>A0ABU0YKW4</accession>
<dbReference type="Gene3D" id="3.40.50.150">
    <property type="entry name" value="Vaccinia Virus protein VP39"/>
    <property type="match status" value="1"/>
</dbReference>
<keyword evidence="3" id="KW-0489">Methyltransferase</keyword>
<keyword evidence="4" id="KW-1185">Reference proteome</keyword>
<sequence>MAGTAPRQGQTGIDEKTVGWRRLLSHPLVYETVQYLVGAKRGLRILLERHIRPVAGQSILDIGCGPAEIVKFLPDVRYCGVDHSASYIDRARRAFGDRATFHLGDVGDLPLDRLGHFDIAIAIGVLHHINDQTAQDMLRAARDALAPNGRLVTADPCYFPGQNPLTRFIISKDRGQHVRAIDAYLDLVRRVFPDAQRHHIRGLLPFPHSVCVIEASRDG</sequence>
<feature type="domain" description="Methyltransferase" evidence="2">
    <location>
        <begin position="59"/>
        <end position="149"/>
    </location>
</feature>
<evidence type="ECO:0000313" key="4">
    <source>
        <dbReference type="Proteomes" id="UP001230156"/>
    </source>
</evidence>
<evidence type="ECO:0000259" key="2">
    <source>
        <dbReference type="Pfam" id="PF13649"/>
    </source>
</evidence>
<dbReference type="Pfam" id="PF13649">
    <property type="entry name" value="Methyltransf_25"/>
    <property type="match status" value="1"/>
</dbReference>